<dbReference type="NCBIfam" id="TIGR04056">
    <property type="entry name" value="OMP_RagA_SusC"/>
    <property type="match status" value="1"/>
</dbReference>
<keyword evidence="8" id="KW-0732">Signal</keyword>
<name>A0ABU7REU5_9BACT</name>
<evidence type="ECO:0000256" key="3">
    <source>
        <dbReference type="ARBA" id="ARBA00022452"/>
    </source>
</evidence>
<keyword evidence="2 7" id="KW-0813">Transport</keyword>
<comment type="caution">
    <text evidence="10">The sequence shown here is derived from an EMBL/GenBank/DDBJ whole genome shotgun (WGS) entry which is preliminary data.</text>
</comment>
<accession>A0ABU7REU5</accession>
<protein>
    <submittedName>
        <fullName evidence="10">SusC/RagA family TonB-linked outer membrane protein</fullName>
    </submittedName>
</protein>
<dbReference type="InterPro" id="IPR039426">
    <property type="entry name" value="TonB-dep_rcpt-like"/>
</dbReference>
<evidence type="ECO:0000256" key="1">
    <source>
        <dbReference type="ARBA" id="ARBA00004571"/>
    </source>
</evidence>
<evidence type="ECO:0000256" key="6">
    <source>
        <dbReference type="ARBA" id="ARBA00023237"/>
    </source>
</evidence>
<keyword evidence="4 7" id="KW-0812">Transmembrane</keyword>
<keyword evidence="3 7" id="KW-1134">Transmembrane beta strand</keyword>
<dbReference type="InterPro" id="IPR037066">
    <property type="entry name" value="Plug_dom_sf"/>
</dbReference>
<dbReference type="Proteomes" id="UP001357452">
    <property type="component" value="Unassembled WGS sequence"/>
</dbReference>
<dbReference type="RefSeq" id="WP_330973727.1">
    <property type="nucleotide sequence ID" value="NZ_JAZGLY010000002.1"/>
</dbReference>
<evidence type="ECO:0000256" key="5">
    <source>
        <dbReference type="ARBA" id="ARBA00023136"/>
    </source>
</evidence>
<feature type="chain" id="PRO_5046945527" evidence="8">
    <location>
        <begin position="28"/>
        <end position="933"/>
    </location>
</feature>
<dbReference type="InterPro" id="IPR036942">
    <property type="entry name" value="Beta-barrel_TonB_sf"/>
</dbReference>
<keyword evidence="6 7" id="KW-0998">Cell outer membrane</keyword>
<evidence type="ECO:0000256" key="2">
    <source>
        <dbReference type="ARBA" id="ARBA00022448"/>
    </source>
</evidence>
<evidence type="ECO:0000313" key="10">
    <source>
        <dbReference type="EMBL" id="MEE6186317.1"/>
    </source>
</evidence>
<organism evidence="10 11">
    <name type="scientific">Niabella digestorum</name>
    <dbReference type="NCBI Taxonomy" id="3117701"/>
    <lineage>
        <taxon>Bacteria</taxon>
        <taxon>Pseudomonadati</taxon>
        <taxon>Bacteroidota</taxon>
        <taxon>Chitinophagia</taxon>
        <taxon>Chitinophagales</taxon>
        <taxon>Chitinophagaceae</taxon>
        <taxon>Niabella</taxon>
    </lineage>
</organism>
<evidence type="ECO:0000313" key="11">
    <source>
        <dbReference type="Proteomes" id="UP001357452"/>
    </source>
</evidence>
<evidence type="ECO:0000256" key="4">
    <source>
        <dbReference type="ARBA" id="ARBA00022692"/>
    </source>
</evidence>
<dbReference type="Gene3D" id="2.40.170.20">
    <property type="entry name" value="TonB-dependent receptor, beta-barrel domain"/>
    <property type="match status" value="1"/>
</dbReference>
<evidence type="ECO:0000259" key="9">
    <source>
        <dbReference type="Pfam" id="PF07715"/>
    </source>
</evidence>
<dbReference type="Pfam" id="PF07715">
    <property type="entry name" value="Plug"/>
    <property type="match status" value="1"/>
</dbReference>
<keyword evidence="11" id="KW-1185">Reference proteome</keyword>
<dbReference type="InterPro" id="IPR012910">
    <property type="entry name" value="Plug_dom"/>
</dbReference>
<comment type="subcellular location">
    <subcellularLocation>
        <location evidence="1 7">Cell outer membrane</location>
        <topology evidence="1 7">Multi-pass membrane protein</topology>
    </subcellularLocation>
</comment>
<feature type="domain" description="TonB-dependent receptor plug" evidence="9">
    <location>
        <begin position="54"/>
        <end position="158"/>
    </location>
</feature>
<sequence>MKFKFTYWSIKHIGVMCLALAVSNASGQLSQDSVTLSGIDKLGIIRSTDTVPLLRQSSGLSFANLLPGASGIHVTESGVIASAPLLMMRGINSINLQSAPLIFVDGLPVRYNRSQRPFLSTYEPTRFGFLNTNDIQDIAVINNPEQLALLGGRGANGALYLVTERGELGGTKIDFTARAGYMRNNYKIERMNAQKFKSYLWDYMLENGATEAQLTANPIFDPSIAMYNQNTDWVRMIEQPARYNDFHLKLKGGFGEANYMFSIGHTRKGETLLESDFNRTTMRFNLDYRVSQRFNITNNLSYANTGSSYHEQGYNWSIHPWYAAATKAPFMAQYAYNNEGLRTNLLEDVDILGKSNPWALVKNMRNKNEENRVDGSISGKYLLTKNTFLNTGLSVSYYNISENQYRPALGIVADKHRIRQNANRKSSEFTLIWNSYLRKYGQIADNVKYDAQFGAWIERYEDKSLYARKINAGTDDYETLAQGTVDSASNSKFITNLTRFYAASNFDFFNRVSLSANIGTDGSSNFGRKGRWTLYGGADLKVDVLDRKSDQQLTIRAGWGRSGNSDVRGYYHYDLYYAVRYFGYGGVYLGNIANEDIMPEITTSYNVGLNIALWKNRFHLGVDYYKKNTNNLITSKNYPIELGLDPQFENNGKISSQGWEFDLSALVVQNKHFQWQLTANLATLKNDVLSLSNGDAIRTIDNTTGIARAGERIGSFYGYKVLGVFRSIDDVDLKKSDGTNYLPGDYIIEDLNNDGKINEQDRQIIGNPLPKYFGGVLNAFKYNRWGLDILWTYAMGHDIYNRFKQQMHVMNDYSNQSPDVSRRWRSEMEPGSGLSRAVYGDPSNNGAMSDLWVEDGSYMRLKNVTLNYDVPFKSRKTIKGLQVYITGENLVTITSYSGADPEVISSTDVLLRGIDFGGTPLPKAVILGLKLSL</sequence>
<dbReference type="PROSITE" id="PS52016">
    <property type="entry name" value="TONB_DEPENDENT_REC_3"/>
    <property type="match status" value="1"/>
</dbReference>
<evidence type="ECO:0000256" key="8">
    <source>
        <dbReference type="SAM" id="SignalP"/>
    </source>
</evidence>
<reference evidence="10 11" key="1">
    <citation type="submission" date="2024-01" db="EMBL/GenBank/DDBJ databases">
        <title>Niabella digestum sp. nov., isolated from waste digestion system.</title>
        <authorList>
            <person name="Zhang L."/>
        </authorList>
    </citation>
    <scope>NUCLEOTIDE SEQUENCE [LARGE SCALE GENOMIC DNA]</scope>
    <source>
        <strain evidence="10 11">A18</strain>
    </source>
</reference>
<proteinExistence type="inferred from homology"/>
<feature type="signal peptide" evidence="8">
    <location>
        <begin position="1"/>
        <end position="27"/>
    </location>
</feature>
<keyword evidence="5 7" id="KW-0472">Membrane</keyword>
<comment type="similarity">
    <text evidence="7">Belongs to the TonB-dependent receptor family.</text>
</comment>
<evidence type="ECO:0000256" key="7">
    <source>
        <dbReference type="PROSITE-ProRule" id="PRU01360"/>
    </source>
</evidence>
<dbReference type="EMBL" id="JAZGLY010000002">
    <property type="protein sequence ID" value="MEE6186317.1"/>
    <property type="molecule type" value="Genomic_DNA"/>
</dbReference>
<dbReference type="InterPro" id="IPR023996">
    <property type="entry name" value="TonB-dep_OMP_SusC/RagA"/>
</dbReference>
<dbReference type="SUPFAM" id="SSF56935">
    <property type="entry name" value="Porins"/>
    <property type="match status" value="1"/>
</dbReference>
<dbReference type="Gene3D" id="2.170.130.10">
    <property type="entry name" value="TonB-dependent receptor, plug domain"/>
    <property type="match status" value="1"/>
</dbReference>
<gene>
    <name evidence="10" type="ORF">V2H41_03440</name>
</gene>